<evidence type="ECO:0000313" key="2">
    <source>
        <dbReference type="Proteomes" id="UP001183176"/>
    </source>
</evidence>
<dbReference type="InterPro" id="IPR040701">
    <property type="entry name" value="Bact_RF_family2"/>
</dbReference>
<comment type="caution">
    <text evidence="1">The sequence shown here is derived from an EMBL/GenBank/DDBJ whole genome shotgun (WGS) entry which is preliminary data.</text>
</comment>
<organism evidence="1 2">
    <name type="scientific">Jatrophihabitans lederbergiae</name>
    <dbReference type="NCBI Taxonomy" id="3075547"/>
    <lineage>
        <taxon>Bacteria</taxon>
        <taxon>Bacillati</taxon>
        <taxon>Actinomycetota</taxon>
        <taxon>Actinomycetes</taxon>
        <taxon>Jatrophihabitantales</taxon>
        <taxon>Jatrophihabitantaceae</taxon>
        <taxon>Jatrophihabitans</taxon>
    </lineage>
</organism>
<evidence type="ECO:0000313" key="1">
    <source>
        <dbReference type="EMBL" id="MDT0260634.1"/>
    </source>
</evidence>
<protein>
    <submittedName>
        <fullName evidence="1">Vms1/Ankzf1 family peptidyl-tRNA hydrolase</fullName>
    </submittedName>
</protein>
<proteinExistence type="predicted"/>
<keyword evidence="2" id="KW-1185">Reference proteome</keyword>
<dbReference type="GO" id="GO:0016787">
    <property type="term" value="F:hydrolase activity"/>
    <property type="evidence" value="ECO:0007669"/>
    <property type="project" value="UniProtKB-KW"/>
</dbReference>
<dbReference type="EMBL" id="JAVREH010000004">
    <property type="protein sequence ID" value="MDT0260634.1"/>
    <property type="molecule type" value="Genomic_DNA"/>
</dbReference>
<reference evidence="2" key="1">
    <citation type="submission" date="2023-07" db="EMBL/GenBank/DDBJ databases">
        <title>30 novel species of actinomycetes from the DSMZ collection.</title>
        <authorList>
            <person name="Nouioui I."/>
        </authorList>
    </citation>
    <scope>NUCLEOTIDE SEQUENCE [LARGE SCALE GENOMIC DNA]</scope>
    <source>
        <strain evidence="2">DSM 44399</strain>
    </source>
</reference>
<dbReference type="Proteomes" id="UP001183176">
    <property type="component" value="Unassembled WGS sequence"/>
</dbReference>
<accession>A0ABU2J7N4</accession>
<name>A0ABU2J7N4_9ACTN</name>
<dbReference type="RefSeq" id="WP_311421791.1">
    <property type="nucleotide sequence ID" value="NZ_JAVREH010000004.1"/>
</dbReference>
<sequence>MRIPADISDLAGMPGPFATAYLDSDRANENGAKDVELRWQSLREDLSSAGADEDTLAAMDEVAGSHLDLPGSHGQLIVGTQGTVVLDRILARPPLRATARWSPLPHVMPFFAQGGPQIAHVLVVADRTGADLSTVGLNDALAAVPGQKLTVTGNEQHPLHKVGRDQWNERQFQNRVDNAWAANAHDVSAEVLKQVNNARARLVIVAGEERARALLRQSLPEVLAPAVAVEEVTAGGRAAGASEEALEEAVHGVLLRHLWRERRQLLERLQQGVGRHDYGVLGLTAVLDALRRAQVDTLVLSDDPSSTAMAWVGPEPLQLGETEDELRAMGVADPQRDHLDAAIVRALAGSAAQILVTPDAHDYLPDGLGAVLRYTDASTPA</sequence>
<dbReference type="Pfam" id="PF18844">
    <property type="entry name" value="baeRF_family2"/>
    <property type="match status" value="1"/>
</dbReference>
<gene>
    <name evidence="1" type="ORF">RM423_04430</name>
</gene>
<keyword evidence="1" id="KW-0378">Hydrolase</keyword>